<dbReference type="SUPFAM" id="SSF56112">
    <property type="entry name" value="Protein kinase-like (PK-like)"/>
    <property type="match status" value="1"/>
</dbReference>
<dbReference type="RefSeq" id="XP_002959237.1">
    <property type="nucleotide sequence ID" value="XM_002959191.1"/>
</dbReference>
<dbReference type="AlphaFoldDB" id="D8UKQ5"/>
<feature type="region of interest" description="Disordered" evidence="1">
    <location>
        <begin position="71"/>
        <end position="140"/>
    </location>
</feature>
<organism evidence="3">
    <name type="scientific">Volvox carteri f. nagariensis</name>
    <dbReference type="NCBI Taxonomy" id="3068"/>
    <lineage>
        <taxon>Eukaryota</taxon>
        <taxon>Viridiplantae</taxon>
        <taxon>Chlorophyta</taxon>
        <taxon>core chlorophytes</taxon>
        <taxon>Chlorophyceae</taxon>
        <taxon>CS clade</taxon>
        <taxon>Chlamydomonadales</taxon>
        <taxon>Volvocaceae</taxon>
        <taxon>Volvox</taxon>
    </lineage>
</organism>
<proteinExistence type="predicted"/>
<dbReference type="Gene3D" id="1.10.510.10">
    <property type="entry name" value="Transferase(Phosphotransferase) domain 1"/>
    <property type="match status" value="1"/>
</dbReference>
<dbReference type="InterPro" id="IPR011009">
    <property type="entry name" value="Kinase-like_dom_sf"/>
</dbReference>
<accession>D8UKQ5</accession>
<evidence type="ECO:0000313" key="3">
    <source>
        <dbReference type="Proteomes" id="UP000001058"/>
    </source>
</evidence>
<protein>
    <recommendedName>
        <fullName evidence="4">Serine-threonine/tyrosine-protein kinase catalytic domain-containing protein</fullName>
    </recommendedName>
</protein>
<evidence type="ECO:0000313" key="2">
    <source>
        <dbReference type="EMBL" id="EFJ39697.1"/>
    </source>
</evidence>
<name>D8UKQ5_VOLCA</name>
<sequence>MYGEVVERVVVSHRRPEFPDHTPPQYRSLAERCWASDAAARPTFAAVLAEVESMLASSAVLQAQSDMLYASLTPPPPPPLQPTVTAAPTPATEVAAESPTPTSGVATWYNGDRRRPASQHGDLESGRDGTGDADVHIHIG</sequence>
<dbReference type="InParanoid" id="D8UKQ5"/>
<evidence type="ECO:0008006" key="4">
    <source>
        <dbReference type="Google" id="ProtNLM"/>
    </source>
</evidence>
<feature type="compositionally biased region" description="Low complexity" evidence="1">
    <location>
        <begin position="82"/>
        <end position="102"/>
    </location>
</feature>
<dbReference type="EMBL" id="GL378454">
    <property type="protein sequence ID" value="EFJ39697.1"/>
    <property type="molecule type" value="Genomic_DNA"/>
</dbReference>
<gene>
    <name evidence="2" type="ORF">VOLCADRAFT_100649</name>
</gene>
<keyword evidence="3" id="KW-1185">Reference proteome</keyword>
<evidence type="ECO:0000256" key="1">
    <source>
        <dbReference type="SAM" id="MobiDB-lite"/>
    </source>
</evidence>
<dbReference type="Proteomes" id="UP000001058">
    <property type="component" value="Unassembled WGS sequence"/>
</dbReference>
<dbReference type="OrthoDB" id="3205772at2759"/>
<dbReference type="GeneID" id="9626211"/>
<dbReference type="STRING" id="3068.D8UKQ5"/>
<feature type="compositionally biased region" description="Basic and acidic residues" evidence="1">
    <location>
        <begin position="111"/>
        <end position="140"/>
    </location>
</feature>
<reference evidence="2 3" key="1">
    <citation type="journal article" date="2010" name="Science">
        <title>Genomic analysis of organismal complexity in the multicellular green alga Volvox carteri.</title>
        <authorList>
            <person name="Prochnik S.E."/>
            <person name="Umen J."/>
            <person name="Nedelcu A.M."/>
            <person name="Hallmann A."/>
            <person name="Miller S.M."/>
            <person name="Nishii I."/>
            <person name="Ferris P."/>
            <person name="Kuo A."/>
            <person name="Mitros T."/>
            <person name="Fritz-Laylin L.K."/>
            <person name="Hellsten U."/>
            <person name="Chapman J."/>
            <person name="Simakov O."/>
            <person name="Rensing S.A."/>
            <person name="Terry A."/>
            <person name="Pangilinan J."/>
            <person name="Kapitonov V."/>
            <person name="Jurka J."/>
            <person name="Salamov A."/>
            <person name="Shapiro H."/>
            <person name="Schmutz J."/>
            <person name="Grimwood J."/>
            <person name="Lindquist E."/>
            <person name="Lucas S."/>
            <person name="Grigoriev I.V."/>
            <person name="Schmitt R."/>
            <person name="Kirk D."/>
            <person name="Rokhsar D.S."/>
        </authorList>
    </citation>
    <scope>NUCLEOTIDE SEQUENCE [LARGE SCALE GENOMIC DNA]</scope>
    <source>
        <strain evidence="3">f. Nagariensis / Eve</strain>
    </source>
</reference>
<dbReference type="KEGG" id="vcn:VOLCADRAFT_100649"/>